<name>A0A0F8WNF9_9ZZZZ</name>
<protein>
    <submittedName>
        <fullName evidence="1">Uncharacterized protein</fullName>
    </submittedName>
</protein>
<dbReference type="EMBL" id="LAZR01064014">
    <property type="protein sequence ID" value="KKK58382.1"/>
    <property type="molecule type" value="Genomic_DNA"/>
</dbReference>
<gene>
    <name evidence="1" type="ORF">LCGC14_3044990</name>
</gene>
<comment type="caution">
    <text evidence="1">The sequence shown here is derived from an EMBL/GenBank/DDBJ whole genome shotgun (WGS) entry which is preliminary data.</text>
</comment>
<accession>A0A0F8WNF9</accession>
<feature type="non-terminal residue" evidence="1">
    <location>
        <position position="53"/>
    </location>
</feature>
<sequence>MARPVIGIIGNQYLINDSYPAHAGGTMNSLAISEVSGGMPLLIPADPRLVSVD</sequence>
<evidence type="ECO:0000313" key="1">
    <source>
        <dbReference type="EMBL" id="KKK58382.1"/>
    </source>
</evidence>
<organism evidence="1">
    <name type="scientific">marine sediment metagenome</name>
    <dbReference type="NCBI Taxonomy" id="412755"/>
    <lineage>
        <taxon>unclassified sequences</taxon>
        <taxon>metagenomes</taxon>
        <taxon>ecological metagenomes</taxon>
    </lineage>
</organism>
<reference evidence="1" key="1">
    <citation type="journal article" date="2015" name="Nature">
        <title>Complex archaea that bridge the gap between prokaryotes and eukaryotes.</title>
        <authorList>
            <person name="Spang A."/>
            <person name="Saw J.H."/>
            <person name="Jorgensen S.L."/>
            <person name="Zaremba-Niedzwiedzka K."/>
            <person name="Martijn J."/>
            <person name="Lind A.E."/>
            <person name="van Eijk R."/>
            <person name="Schleper C."/>
            <person name="Guy L."/>
            <person name="Ettema T.J."/>
        </authorList>
    </citation>
    <scope>NUCLEOTIDE SEQUENCE</scope>
</reference>
<dbReference type="AlphaFoldDB" id="A0A0F8WNF9"/>
<proteinExistence type="predicted"/>